<evidence type="ECO:0000256" key="5">
    <source>
        <dbReference type="SAM" id="Phobius"/>
    </source>
</evidence>
<evidence type="ECO:0000313" key="7">
    <source>
        <dbReference type="EMBL" id="USQ15194.1"/>
    </source>
</evidence>
<evidence type="ECO:0000256" key="1">
    <source>
        <dbReference type="ARBA" id="ARBA00004141"/>
    </source>
</evidence>
<keyword evidence="2 5" id="KW-0812">Transmembrane</keyword>
<dbReference type="EMBL" id="CP071527">
    <property type="protein sequence ID" value="USQ15194.1"/>
    <property type="molecule type" value="Genomic_DNA"/>
</dbReference>
<dbReference type="PANTHER" id="PTHR37422">
    <property type="entry name" value="TEICHURONIC ACID BIOSYNTHESIS PROTEIN TUAE"/>
    <property type="match status" value="1"/>
</dbReference>
<feature type="transmembrane region" description="Helical" evidence="5">
    <location>
        <begin position="195"/>
        <end position="212"/>
    </location>
</feature>
<sequence length="386" mass="43467">MAGIALVALLLTPFYRKQVLGAYNSLWGWAGIALFAYVLLGCLWSEAPYHLRFTVVDKYSKALYLPILAVGFIHPKTRRWAFNAYFASMLITCVLSFLKQKGMIVLNNPVDTGEVFHNHIVTGFMVALAVYFAAIISLEPQVGKWQRIYCWLMIAVGSYQIFFLNTGRTGYFIYAFLMLFLIVQKFPLKKAALGVTLLVASIGLVYLASPLMQLRTGILISDIEFLKKHEENTSLGYRMQFHKYARSLFEQHPIFGIGTGYFKYSFHRDKPVPGWEEKLNEPHSQYWLALVEGGVVGLMFYLTFIGSLVILAFKQSKTMRLMMLGPLIAVCFGSFSDSIFCYSPVGSILVVICAMGFAELLEKKATARAFVKENAYPSSHTAELAV</sequence>
<feature type="transmembrane region" description="Helical" evidence="5">
    <location>
        <begin position="80"/>
        <end position="98"/>
    </location>
</feature>
<name>A0ABY4YDM8_9GAMM</name>
<dbReference type="Proteomes" id="UP001057474">
    <property type="component" value="Chromosome"/>
</dbReference>
<evidence type="ECO:0000313" key="8">
    <source>
        <dbReference type="Proteomes" id="UP001057474"/>
    </source>
</evidence>
<keyword evidence="4 5" id="KW-0472">Membrane</keyword>
<dbReference type="PANTHER" id="PTHR37422:SF13">
    <property type="entry name" value="LIPOPOLYSACCHARIDE BIOSYNTHESIS PROTEIN PA4999-RELATED"/>
    <property type="match status" value="1"/>
</dbReference>
<evidence type="ECO:0000256" key="2">
    <source>
        <dbReference type="ARBA" id="ARBA00022692"/>
    </source>
</evidence>
<dbReference type="GO" id="GO:0016874">
    <property type="term" value="F:ligase activity"/>
    <property type="evidence" value="ECO:0007669"/>
    <property type="project" value="UniProtKB-KW"/>
</dbReference>
<dbReference type="InterPro" id="IPR051533">
    <property type="entry name" value="WaaL-like"/>
</dbReference>
<feature type="transmembrane region" description="Helical" evidence="5">
    <location>
        <begin position="171"/>
        <end position="188"/>
    </location>
</feature>
<dbReference type="Pfam" id="PF04932">
    <property type="entry name" value="Wzy_C"/>
    <property type="match status" value="1"/>
</dbReference>
<evidence type="ECO:0000256" key="3">
    <source>
        <dbReference type="ARBA" id="ARBA00022989"/>
    </source>
</evidence>
<evidence type="ECO:0000259" key="6">
    <source>
        <dbReference type="Pfam" id="PF04932"/>
    </source>
</evidence>
<feature type="transmembrane region" description="Helical" evidence="5">
    <location>
        <begin position="118"/>
        <end position="136"/>
    </location>
</feature>
<protein>
    <submittedName>
        <fullName evidence="7">O-antigen ligase family protein</fullName>
    </submittedName>
</protein>
<feature type="transmembrane region" description="Helical" evidence="5">
    <location>
        <begin position="286"/>
        <end position="311"/>
    </location>
</feature>
<feature type="transmembrane region" description="Helical" evidence="5">
    <location>
        <begin position="342"/>
        <end position="361"/>
    </location>
</feature>
<dbReference type="InterPro" id="IPR007016">
    <property type="entry name" value="O-antigen_ligase-rel_domated"/>
</dbReference>
<gene>
    <name evidence="7" type="ORF">J2N86_11095</name>
</gene>
<feature type="transmembrane region" description="Helical" evidence="5">
    <location>
        <begin position="26"/>
        <end position="44"/>
    </location>
</feature>
<evidence type="ECO:0000256" key="4">
    <source>
        <dbReference type="ARBA" id="ARBA00023136"/>
    </source>
</evidence>
<accession>A0ABY4YDM8</accession>
<reference evidence="7" key="1">
    <citation type="submission" date="2021-03" db="EMBL/GenBank/DDBJ databases">
        <title>Legionella lytica PCM 2298.</title>
        <authorList>
            <person name="Koper P."/>
        </authorList>
    </citation>
    <scope>NUCLEOTIDE SEQUENCE</scope>
    <source>
        <strain evidence="7">PCM 2298</strain>
    </source>
</reference>
<keyword evidence="7" id="KW-0436">Ligase</keyword>
<keyword evidence="3 5" id="KW-1133">Transmembrane helix</keyword>
<keyword evidence="8" id="KW-1185">Reference proteome</keyword>
<feature type="domain" description="O-antigen ligase-related" evidence="6">
    <location>
        <begin position="161"/>
        <end position="302"/>
    </location>
</feature>
<organism evidence="7 8">
    <name type="scientific">Legionella lytica</name>
    <dbReference type="NCBI Taxonomy" id="96232"/>
    <lineage>
        <taxon>Bacteria</taxon>
        <taxon>Pseudomonadati</taxon>
        <taxon>Pseudomonadota</taxon>
        <taxon>Gammaproteobacteria</taxon>
        <taxon>Legionellales</taxon>
        <taxon>Legionellaceae</taxon>
        <taxon>Legionella</taxon>
    </lineage>
</organism>
<proteinExistence type="predicted"/>
<comment type="subcellular location">
    <subcellularLocation>
        <location evidence="1">Membrane</location>
        <topology evidence="1">Multi-pass membrane protein</topology>
    </subcellularLocation>
</comment>